<dbReference type="InterPro" id="IPR009038">
    <property type="entry name" value="GOLD_dom"/>
</dbReference>
<accession>A0ABN7AM22</accession>
<dbReference type="InterPro" id="IPR015720">
    <property type="entry name" value="Emp24-like"/>
</dbReference>
<evidence type="ECO:0000256" key="8">
    <source>
        <dbReference type="RuleBase" id="RU003827"/>
    </source>
</evidence>
<feature type="chain" id="PRO_5046924283" evidence="10">
    <location>
        <begin position="24"/>
        <end position="209"/>
    </location>
</feature>
<keyword evidence="6 9" id="KW-1133">Transmembrane helix</keyword>
<proteinExistence type="inferred from homology"/>
<evidence type="ECO:0000313" key="13">
    <source>
        <dbReference type="Proteomes" id="UP001307889"/>
    </source>
</evidence>
<dbReference type="Proteomes" id="UP001307889">
    <property type="component" value="Chromosome 2"/>
</dbReference>
<comment type="similarity">
    <text evidence="2 8">Belongs to the EMP24/GP25L family.</text>
</comment>
<evidence type="ECO:0000313" key="12">
    <source>
        <dbReference type="EMBL" id="BES91387.1"/>
    </source>
</evidence>
<keyword evidence="7 9" id="KW-0472">Membrane</keyword>
<keyword evidence="5 10" id="KW-0732">Signal</keyword>
<feature type="signal peptide" evidence="10">
    <location>
        <begin position="1"/>
        <end position="23"/>
    </location>
</feature>
<keyword evidence="3" id="KW-0217">Developmental protein</keyword>
<evidence type="ECO:0000256" key="6">
    <source>
        <dbReference type="ARBA" id="ARBA00022989"/>
    </source>
</evidence>
<evidence type="ECO:0000256" key="3">
    <source>
        <dbReference type="ARBA" id="ARBA00022473"/>
    </source>
</evidence>
<evidence type="ECO:0000256" key="9">
    <source>
        <dbReference type="SAM" id="Phobius"/>
    </source>
</evidence>
<dbReference type="SMART" id="SM01190">
    <property type="entry name" value="EMP24_GP25L"/>
    <property type="match status" value="1"/>
</dbReference>
<organism evidence="12 13">
    <name type="scientific">Nesidiocoris tenuis</name>
    <dbReference type="NCBI Taxonomy" id="355587"/>
    <lineage>
        <taxon>Eukaryota</taxon>
        <taxon>Metazoa</taxon>
        <taxon>Ecdysozoa</taxon>
        <taxon>Arthropoda</taxon>
        <taxon>Hexapoda</taxon>
        <taxon>Insecta</taxon>
        <taxon>Pterygota</taxon>
        <taxon>Neoptera</taxon>
        <taxon>Paraneoptera</taxon>
        <taxon>Hemiptera</taxon>
        <taxon>Heteroptera</taxon>
        <taxon>Panheteroptera</taxon>
        <taxon>Cimicomorpha</taxon>
        <taxon>Miridae</taxon>
        <taxon>Dicyphina</taxon>
        <taxon>Nesidiocoris</taxon>
    </lineage>
</organism>
<keyword evidence="4 8" id="KW-0812">Transmembrane</keyword>
<dbReference type="Pfam" id="PF01105">
    <property type="entry name" value="EMP24_GP25L"/>
    <property type="match status" value="1"/>
</dbReference>
<dbReference type="PANTHER" id="PTHR22811">
    <property type="entry name" value="TRANSMEMBRANE EMP24 DOMAIN-CONTAINING PROTEIN"/>
    <property type="match status" value="1"/>
</dbReference>
<sequence>MSGSSIVPLMVVVASFWTISTDAIMFKLQPNTQKCLREELRKNHLMVGEFEVTHVPGQKVDYIVTDSKREILSQNTDIDKGRFTVVVESHDSYEICFRSTVPPEIRGVPQDVSFNSKLDEEGKGYETMGEAQKMKPMEIELKKLEVLSESIVQEFGEMRSREIQMSDTNESTNSRVLYLSIFSMCCLLCLSIWQVLYLRKYFKSRKLIE</sequence>
<evidence type="ECO:0000256" key="7">
    <source>
        <dbReference type="ARBA" id="ARBA00023136"/>
    </source>
</evidence>
<keyword evidence="13" id="KW-1185">Reference proteome</keyword>
<evidence type="ECO:0000256" key="4">
    <source>
        <dbReference type="ARBA" id="ARBA00022692"/>
    </source>
</evidence>
<name>A0ABN7AM22_9HEMI</name>
<evidence type="ECO:0000256" key="2">
    <source>
        <dbReference type="ARBA" id="ARBA00007104"/>
    </source>
</evidence>
<feature type="transmembrane region" description="Helical" evidence="9">
    <location>
        <begin position="176"/>
        <end position="198"/>
    </location>
</feature>
<reference evidence="12 13" key="1">
    <citation type="submission" date="2023-09" db="EMBL/GenBank/DDBJ databases">
        <title>Nesidiocoris tenuis whole genome shotgun sequence.</title>
        <authorList>
            <person name="Shibata T."/>
            <person name="Shimoda M."/>
            <person name="Kobayashi T."/>
            <person name="Uehara T."/>
        </authorList>
    </citation>
    <scope>NUCLEOTIDE SEQUENCE [LARGE SCALE GENOMIC DNA]</scope>
    <source>
        <strain evidence="12 13">Japan</strain>
    </source>
</reference>
<evidence type="ECO:0000259" key="11">
    <source>
        <dbReference type="PROSITE" id="PS50866"/>
    </source>
</evidence>
<feature type="domain" description="GOLD" evidence="11">
    <location>
        <begin position="33"/>
        <end position="143"/>
    </location>
</feature>
<protein>
    <submittedName>
        <fullName evidence="12">Transmembrane emp24 domain-containing protein eca</fullName>
    </submittedName>
</protein>
<dbReference type="PROSITE" id="PS50866">
    <property type="entry name" value="GOLD"/>
    <property type="match status" value="1"/>
</dbReference>
<gene>
    <name evidence="12" type="ORF">NTJ_04196</name>
</gene>
<evidence type="ECO:0000256" key="5">
    <source>
        <dbReference type="ARBA" id="ARBA00022729"/>
    </source>
</evidence>
<dbReference type="EMBL" id="AP028910">
    <property type="protein sequence ID" value="BES91387.1"/>
    <property type="molecule type" value="Genomic_DNA"/>
</dbReference>
<comment type="subcellular location">
    <subcellularLocation>
        <location evidence="1 8">Membrane</location>
        <topology evidence="1 8">Single-pass type I membrane protein</topology>
    </subcellularLocation>
</comment>
<evidence type="ECO:0000256" key="10">
    <source>
        <dbReference type="SAM" id="SignalP"/>
    </source>
</evidence>
<evidence type="ECO:0000256" key="1">
    <source>
        <dbReference type="ARBA" id="ARBA00004479"/>
    </source>
</evidence>